<dbReference type="EMBL" id="GBRH01206270">
    <property type="protein sequence ID" value="JAD91625.1"/>
    <property type="molecule type" value="Transcribed_RNA"/>
</dbReference>
<reference evidence="1" key="2">
    <citation type="journal article" date="2015" name="Data Brief">
        <title>Shoot transcriptome of the giant reed, Arundo donax.</title>
        <authorList>
            <person name="Barrero R.A."/>
            <person name="Guerrero F.D."/>
            <person name="Moolhuijzen P."/>
            <person name="Goolsby J.A."/>
            <person name="Tidwell J."/>
            <person name="Bellgard S.E."/>
            <person name="Bellgard M.I."/>
        </authorList>
    </citation>
    <scope>NUCLEOTIDE SEQUENCE</scope>
    <source>
        <tissue evidence="1">Shoot tissue taken approximately 20 cm above the soil surface</tissue>
    </source>
</reference>
<dbReference type="AlphaFoldDB" id="A0A0A9E169"/>
<name>A0A0A9E169_ARUDO</name>
<organism evidence="1">
    <name type="scientific">Arundo donax</name>
    <name type="common">Giant reed</name>
    <name type="synonym">Donax arundinaceus</name>
    <dbReference type="NCBI Taxonomy" id="35708"/>
    <lineage>
        <taxon>Eukaryota</taxon>
        <taxon>Viridiplantae</taxon>
        <taxon>Streptophyta</taxon>
        <taxon>Embryophyta</taxon>
        <taxon>Tracheophyta</taxon>
        <taxon>Spermatophyta</taxon>
        <taxon>Magnoliopsida</taxon>
        <taxon>Liliopsida</taxon>
        <taxon>Poales</taxon>
        <taxon>Poaceae</taxon>
        <taxon>PACMAD clade</taxon>
        <taxon>Arundinoideae</taxon>
        <taxon>Arundineae</taxon>
        <taxon>Arundo</taxon>
    </lineage>
</organism>
<evidence type="ECO:0000313" key="1">
    <source>
        <dbReference type="EMBL" id="JAD91625.1"/>
    </source>
</evidence>
<reference evidence="1" key="1">
    <citation type="submission" date="2014-09" db="EMBL/GenBank/DDBJ databases">
        <authorList>
            <person name="Magalhaes I.L.F."/>
            <person name="Oliveira U."/>
            <person name="Santos F.R."/>
            <person name="Vidigal T.H.D.A."/>
            <person name="Brescovit A.D."/>
            <person name="Santos A.J."/>
        </authorList>
    </citation>
    <scope>NUCLEOTIDE SEQUENCE</scope>
    <source>
        <tissue evidence="1">Shoot tissue taken approximately 20 cm above the soil surface</tissue>
    </source>
</reference>
<protein>
    <submittedName>
        <fullName evidence="1">Uncharacterized protein</fullName>
    </submittedName>
</protein>
<proteinExistence type="predicted"/>
<sequence length="50" mass="5478">MSCSYIEKNSVVRHSCIDHVVSSSIKTGHRQQEVSIVVRLCTILYGGSGI</sequence>
<accession>A0A0A9E169</accession>